<evidence type="ECO:0000313" key="13">
    <source>
        <dbReference type="Proteomes" id="UP001327560"/>
    </source>
</evidence>
<dbReference type="PANTHER" id="PTHR31169:SF8">
    <property type="entry name" value="ZINC-FINGER DOMAIN OF MONOAMINE-OXIDASE A REPRESSOR R1 PROTEIN"/>
    <property type="match status" value="1"/>
</dbReference>
<dbReference type="GO" id="GO:0005634">
    <property type="term" value="C:nucleus"/>
    <property type="evidence" value="ECO:0007669"/>
    <property type="project" value="UniProtKB-SubCell"/>
</dbReference>
<evidence type="ECO:0000256" key="9">
    <source>
        <dbReference type="ARBA" id="ARBA00023242"/>
    </source>
</evidence>
<dbReference type="GO" id="GO:0005737">
    <property type="term" value="C:cytoplasm"/>
    <property type="evidence" value="ECO:0007669"/>
    <property type="project" value="UniProtKB-SubCell"/>
</dbReference>
<evidence type="ECO:0000256" key="2">
    <source>
        <dbReference type="ARBA" id="ARBA00004496"/>
    </source>
</evidence>
<dbReference type="Proteomes" id="UP001327560">
    <property type="component" value="Chromosome 2"/>
</dbReference>
<keyword evidence="6" id="KW-0832">Ubl conjugation</keyword>
<accession>A0AAQ3K1H8</accession>
<dbReference type="PANTHER" id="PTHR31169">
    <property type="entry name" value="OS05G0300700 PROTEIN"/>
    <property type="match status" value="1"/>
</dbReference>
<evidence type="ECO:0000256" key="10">
    <source>
        <dbReference type="SAM" id="MobiDB-lite"/>
    </source>
</evidence>
<evidence type="ECO:0000313" key="12">
    <source>
        <dbReference type="EMBL" id="WOK97715.1"/>
    </source>
</evidence>
<evidence type="ECO:0000256" key="6">
    <source>
        <dbReference type="ARBA" id="ARBA00022843"/>
    </source>
</evidence>
<evidence type="ECO:0000256" key="8">
    <source>
        <dbReference type="ARBA" id="ARBA00023163"/>
    </source>
</evidence>
<dbReference type="EMBL" id="CP136891">
    <property type="protein sequence ID" value="WOK97715.1"/>
    <property type="molecule type" value="Genomic_DNA"/>
</dbReference>
<proteinExistence type="predicted"/>
<organism evidence="12 13">
    <name type="scientific">Canna indica</name>
    <name type="common">Indian-shot</name>
    <dbReference type="NCBI Taxonomy" id="4628"/>
    <lineage>
        <taxon>Eukaryota</taxon>
        <taxon>Viridiplantae</taxon>
        <taxon>Streptophyta</taxon>
        <taxon>Embryophyta</taxon>
        <taxon>Tracheophyta</taxon>
        <taxon>Spermatophyta</taxon>
        <taxon>Magnoliopsida</taxon>
        <taxon>Liliopsida</taxon>
        <taxon>Zingiberales</taxon>
        <taxon>Cannaceae</taxon>
        <taxon>Canna</taxon>
    </lineage>
</organism>
<protein>
    <recommendedName>
        <fullName evidence="11">DDT domain-containing protein</fullName>
    </recommendedName>
</protein>
<reference evidence="12 13" key="1">
    <citation type="submission" date="2023-10" db="EMBL/GenBank/DDBJ databases">
        <title>Chromosome-scale genome assembly provides insights into flower coloration mechanisms of Canna indica.</title>
        <authorList>
            <person name="Li C."/>
        </authorList>
    </citation>
    <scope>NUCLEOTIDE SEQUENCE [LARGE SCALE GENOMIC DNA]</scope>
    <source>
        <tissue evidence="12">Flower</tissue>
    </source>
</reference>
<gene>
    <name evidence="12" type="ORF">Cni_G06423</name>
</gene>
<keyword evidence="3" id="KW-0963">Cytoplasm</keyword>
<evidence type="ECO:0000256" key="3">
    <source>
        <dbReference type="ARBA" id="ARBA00022490"/>
    </source>
</evidence>
<dbReference type="PROSITE" id="PS50827">
    <property type="entry name" value="DDT"/>
    <property type="match status" value="1"/>
</dbReference>
<feature type="region of interest" description="Disordered" evidence="10">
    <location>
        <begin position="1"/>
        <end position="43"/>
    </location>
</feature>
<name>A0AAQ3K1H8_9LILI</name>
<dbReference type="GO" id="GO:0006355">
    <property type="term" value="P:regulation of DNA-templated transcription"/>
    <property type="evidence" value="ECO:0007669"/>
    <property type="project" value="InterPro"/>
</dbReference>
<evidence type="ECO:0000256" key="4">
    <source>
        <dbReference type="ARBA" id="ARBA00022499"/>
    </source>
</evidence>
<evidence type="ECO:0000256" key="5">
    <source>
        <dbReference type="ARBA" id="ARBA00022553"/>
    </source>
</evidence>
<dbReference type="InterPro" id="IPR040221">
    <property type="entry name" value="CDCA7/CDA7L"/>
</dbReference>
<dbReference type="Pfam" id="PF10497">
    <property type="entry name" value="zf-4CXXC_R1"/>
    <property type="match status" value="1"/>
</dbReference>
<evidence type="ECO:0000259" key="11">
    <source>
        <dbReference type="PROSITE" id="PS50827"/>
    </source>
</evidence>
<sequence length="548" mass="61195">MAVPHNSVADGAAAAEETNRPAEVSASADASSSNPTKSPVVRNLHGRVYDSENGKTCHQCRQKTTDFSAPCTQIRRNKPCPIKFCRKCLLNRYGEKAEVVALLENWICPKCRGVCNCSLCMKKKGQQPTGILIHTAKATGYSSVHEFLYKQGSDVLNAAHGLRSLSTANPDVCREVNSDGPVPMNCSNGSTNDIRVSDNERNNDIQKDVQTKKVKAKHLKKEHKSRRCDKDIHVKYDNLATIAPRGIPLTKIAGAEWAAADVGAALQFLEFCNSFSEALDINKGEPESVLRELARGCVGRRGMYSSIVMFHIKLLSFIQKDMGDMSSSPSTTSGDQWLESVIKCITESECALKSPLDVLKKGSLEYDNWDPSHKLRLLNLLCDRTLETEELRKWIDEENKKYIERKKEAKETIIAAKKKGKVLKKKMKDGVAKAMVSLREGPPLSVADHDNVLSQIRAEKEKVHAEMLEIMEQVPKDSDNIRRDALRTEPLLLEGEGHVYWKLGGGCHYSKIIHQDIGCWDSVISGDKWFTYDEEEEKSVEKHISSLR</sequence>
<keyword evidence="8" id="KW-0804">Transcription</keyword>
<dbReference type="SMART" id="SM00571">
    <property type="entry name" value="DDT"/>
    <property type="match status" value="1"/>
</dbReference>
<keyword evidence="13" id="KW-1185">Reference proteome</keyword>
<keyword evidence="5" id="KW-0597">Phosphoprotein</keyword>
<evidence type="ECO:0000256" key="1">
    <source>
        <dbReference type="ARBA" id="ARBA00004123"/>
    </source>
</evidence>
<keyword evidence="9" id="KW-0539">Nucleus</keyword>
<dbReference type="InterPro" id="IPR018501">
    <property type="entry name" value="DDT_dom"/>
</dbReference>
<keyword evidence="4" id="KW-1017">Isopeptide bond</keyword>
<dbReference type="AlphaFoldDB" id="A0AAQ3K1H8"/>
<feature type="domain" description="DDT" evidence="11">
    <location>
        <begin position="259"/>
        <end position="324"/>
    </location>
</feature>
<comment type="subcellular location">
    <subcellularLocation>
        <location evidence="2">Cytoplasm</location>
    </subcellularLocation>
    <subcellularLocation>
        <location evidence="1">Nucleus</location>
    </subcellularLocation>
</comment>
<keyword evidence="7" id="KW-0805">Transcription regulation</keyword>
<evidence type="ECO:0000256" key="7">
    <source>
        <dbReference type="ARBA" id="ARBA00023015"/>
    </source>
</evidence>
<dbReference type="InterPro" id="IPR018866">
    <property type="entry name" value="Znf-4CXXC_R1"/>
</dbReference>